<dbReference type="AlphaFoldDB" id="A0A8H7ZTZ6"/>
<name>A0A8H7ZTZ6_9FUNG</name>
<dbReference type="Proteomes" id="UP000673691">
    <property type="component" value="Unassembled WGS sequence"/>
</dbReference>
<accession>A0A8H7ZTZ6</accession>
<organism evidence="1 2">
    <name type="scientific">Olpidium bornovanus</name>
    <dbReference type="NCBI Taxonomy" id="278681"/>
    <lineage>
        <taxon>Eukaryota</taxon>
        <taxon>Fungi</taxon>
        <taxon>Fungi incertae sedis</taxon>
        <taxon>Olpidiomycota</taxon>
        <taxon>Olpidiomycotina</taxon>
        <taxon>Olpidiomycetes</taxon>
        <taxon>Olpidiales</taxon>
        <taxon>Olpidiaceae</taxon>
        <taxon>Olpidium</taxon>
    </lineage>
</organism>
<sequence>MHVDGDANHLCLAFCMEEPGISGGKFVLPARGVFFKLEDNLLFFFANEEPHGTAVMDLPEGHEGRLTMAHSIPRRLWSFVTTRGFGPAPGLRCSEPGGDEDVLRHSEPLADDEGKASGEGRIGITVKVFGDGVSGIDGVFLVFPGGFGPVVAKPKDEVLFFSAPNTLPNYRFYLVLVVLGAWPADLPSFARFLVLLQERDVEDRMDLGEGWRKCQRIVVLFVFVGDKKRANIGRCVFSG</sequence>
<comment type="caution">
    <text evidence="1">The sequence shown here is derived from an EMBL/GenBank/DDBJ whole genome shotgun (WGS) entry which is preliminary data.</text>
</comment>
<dbReference type="EMBL" id="JAEFCI010007319">
    <property type="protein sequence ID" value="KAG5459137.1"/>
    <property type="molecule type" value="Genomic_DNA"/>
</dbReference>
<evidence type="ECO:0000313" key="2">
    <source>
        <dbReference type="Proteomes" id="UP000673691"/>
    </source>
</evidence>
<evidence type="ECO:0000313" key="1">
    <source>
        <dbReference type="EMBL" id="KAG5459137.1"/>
    </source>
</evidence>
<reference evidence="1 2" key="1">
    <citation type="journal article" name="Sci. Rep.">
        <title>Genome-scale phylogenetic analyses confirm Olpidium as the closest living zoosporic fungus to the non-flagellated, terrestrial fungi.</title>
        <authorList>
            <person name="Chang Y."/>
            <person name="Rochon D."/>
            <person name="Sekimoto S."/>
            <person name="Wang Y."/>
            <person name="Chovatia M."/>
            <person name="Sandor L."/>
            <person name="Salamov A."/>
            <person name="Grigoriev I.V."/>
            <person name="Stajich J.E."/>
            <person name="Spatafora J.W."/>
        </authorList>
    </citation>
    <scope>NUCLEOTIDE SEQUENCE [LARGE SCALE GENOMIC DNA]</scope>
    <source>
        <strain evidence="1">S191</strain>
    </source>
</reference>
<keyword evidence="2" id="KW-1185">Reference proteome</keyword>
<proteinExistence type="predicted"/>
<protein>
    <submittedName>
        <fullName evidence="1">Uncharacterized protein</fullName>
    </submittedName>
</protein>
<gene>
    <name evidence="1" type="ORF">BJ554DRAFT_499</name>
</gene>